<evidence type="ECO:0000313" key="2">
    <source>
        <dbReference type="Proteomes" id="UP001374584"/>
    </source>
</evidence>
<accession>A0AAN9QSF6</accession>
<sequence>MLFGTRCKLGLFKGPSINQSSSKRHIVQGETKSLRQYMNHFAKASLSILDLYSTIAMRANKVRLRPGSFSNNLYEEKVGVFVEVIKEEEECHPSRSYNDTTSS</sequence>
<dbReference type="AlphaFoldDB" id="A0AAN9QSF6"/>
<protein>
    <submittedName>
        <fullName evidence="1">Uncharacterized protein</fullName>
    </submittedName>
</protein>
<dbReference type="Proteomes" id="UP001374584">
    <property type="component" value="Unassembled WGS sequence"/>
</dbReference>
<dbReference type="EMBL" id="JAYMYR010000008">
    <property type="protein sequence ID" value="KAK7348665.1"/>
    <property type="molecule type" value="Genomic_DNA"/>
</dbReference>
<name>A0AAN9QSF6_PHACN</name>
<organism evidence="1 2">
    <name type="scientific">Phaseolus coccineus</name>
    <name type="common">Scarlet runner bean</name>
    <name type="synonym">Phaseolus multiflorus</name>
    <dbReference type="NCBI Taxonomy" id="3886"/>
    <lineage>
        <taxon>Eukaryota</taxon>
        <taxon>Viridiplantae</taxon>
        <taxon>Streptophyta</taxon>
        <taxon>Embryophyta</taxon>
        <taxon>Tracheophyta</taxon>
        <taxon>Spermatophyta</taxon>
        <taxon>Magnoliopsida</taxon>
        <taxon>eudicotyledons</taxon>
        <taxon>Gunneridae</taxon>
        <taxon>Pentapetalae</taxon>
        <taxon>rosids</taxon>
        <taxon>fabids</taxon>
        <taxon>Fabales</taxon>
        <taxon>Fabaceae</taxon>
        <taxon>Papilionoideae</taxon>
        <taxon>50 kb inversion clade</taxon>
        <taxon>NPAAA clade</taxon>
        <taxon>indigoferoid/millettioid clade</taxon>
        <taxon>Phaseoleae</taxon>
        <taxon>Phaseolus</taxon>
    </lineage>
</organism>
<reference evidence="1 2" key="1">
    <citation type="submission" date="2024-01" db="EMBL/GenBank/DDBJ databases">
        <title>The genomes of 5 underutilized Papilionoideae crops provide insights into root nodulation and disease resistanc.</title>
        <authorList>
            <person name="Jiang F."/>
        </authorList>
    </citation>
    <scope>NUCLEOTIDE SEQUENCE [LARGE SCALE GENOMIC DNA]</scope>
    <source>
        <strain evidence="1">JINMINGXINNONG_FW02</strain>
        <tissue evidence="1">Leaves</tissue>
    </source>
</reference>
<evidence type="ECO:0000313" key="1">
    <source>
        <dbReference type="EMBL" id="KAK7348665.1"/>
    </source>
</evidence>
<comment type="caution">
    <text evidence="1">The sequence shown here is derived from an EMBL/GenBank/DDBJ whole genome shotgun (WGS) entry which is preliminary data.</text>
</comment>
<gene>
    <name evidence="1" type="ORF">VNO80_23264</name>
</gene>
<proteinExistence type="predicted"/>
<keyword evidence="2" id="KW-1185">Reference proteome</keyword>